<evidence type="ECO:0000256" key="9">
    <source>
        <dbReference type="ARBA" id="ARBA00047761"/>
    </source>
</evidence>
<evidence type="ECO:0000256" key="11">
    <source>
        <dbReference type="PROSITE-ProRule" id="PRU00812"/>
    </source>
</evidence>
<feature type="region of interest" description="Disordered" evidence="13">
    <location>
        <begin position="205"/>
        <end position="256"/>
    </location>
</feature>
<keyword evidence="5 12" id="KW-0378">Hydrolase</keyword>
<evidence type="ECO:0000256" key="1">
    <source>
        <dbReference type="ARBA" id="ARBA00004123"/>
    </source>
</evidence>
<evidence type="ECO:0000259" key="14">
    <source>
        <dbReference type="PROSITE" id="PS51479"/>
    </source>
</evidence>
<feature type="compositionally biased region" description="Acidic residues" evidence="13">
    <location>
        <begin position="383"/>
        <end position="393"/>
    </location>
</feature>
<dbReference type="InterPro" id="IPR007308">
    <property type="entry name" value="Rtr1/RPAP2_dom"/>
</dbReference>
<organism evidence="15">
    <name type="scientific">Phaffia rhodozyma</name>
    <name type="common">Yeast</name>
    <name type="synonym">Xanthophyllomyces dendrorhous</name>
    <dbReference type="NCBI Taxonomy" id="264483"/>
    <lineage>
        <taxon>Eukaryota</taxon>
        <taxon>Fungi</taxon>
        <taxon>Dikarya</taxon>
        <taxon>Basidiomycota</taxon>
        <taxon>Agaricomycotina</taxon>
        <taxon>Tremellomycetes</taxon>
        <taxon>Cystofilobasidiales</taxon>
        <taxon>Mrakiaceae</taxon>
        <taxon>Phaffia</taxon>
    </lineage>
</organism>
<evidence type="ECO:0000256" key="8">
    <source>
        <dbReference type="ARBA" id="ARBA00023242"/>
    </source>
</evidence>
<dbReference type="Gene3D" id="1.25.40.820">
    <property type="match status" value="1"/>
</dbReference>
<feature type="compositionally biased region" description="Basic and acidic residues" evidence="13">
    <location>
        <begin position="43"/>
        <end position="56"/>
    </location>
</feature>
<evidence type="ECO:0000256" key="2">
    <source>
        <dbReference type="ARBA" id="ARBA00005676"/>
    </source>
</evidence>
<name>A0A0F7SUI1_PHARH</name>
<feature type="region of interest" description="Disordered" evidence="13">
    <location>
        <begin position="356"/>
        <end position="393"/>
    </location>
</feature>
<dbReference type="PANTHER" id="PTHR14732">
    <property type="entry name" value="RNA POLYMERASE II SUBUNIT B1 CTD PHOSPHATASE RPAP2-RELATED"/>
    <property type="match status" value="1"/>
</dbReference>
<dbReference type="InterPro" id="IPR039693">
    <property type="entry name" value="Rtr1/RPAP2"/>
</dbReference>
<protein>
    <recommendedName>
        <fullName evidence="12">RNA polymerase II subunit B1 CTD phosphatase RPAP2 homolog</fullName>
        <ecNumber evidence="12">3.1.3.16</ecNumber>
    </recommendedName>
</protein>
<comment type="function">
    <text evidence="12">Putative RNA polymerase II subunit B1 C-terminal domain (CTD) phosphatase involved in RNA polymerase II transcription regulation.</text>
</comment>
<dbReference type="GO" id="GO:0008270">
    <property type="term" value="F:zinc ion binding"/>
    <property type="evidence" value="ECO:0007669"/>
    <property type="project" value="UniProtKB-KW"/>
</dbReference>
<comment type="catalytic activity">
    <reaction evidence="9 12">
        <text>O-phospho-L-seryl-[protein] + H2O = L-seryl-[protein] + phosphate</text>
        <dbReference type="Rhea" id="RHEA:20629"/>
        <dbReference type="Rhea" id="RHEA-COMP:9863"/>
        <dbReference type="Rhea" id="RHEA-COMP:11604"/>
        <dbReference type="ChEBI" id="CHEBI:15377"/>
        <dbReference type="ChEBI" id="CHEBI:29999"/>
        <dbReference type="ChEBI" id="CHEBI:43474"/>
        <dbReference type="ChEBI" id="CHEBI:83421"/>
        <dbReference type="EC" id="3.1.3.16"/>
    </reaction>
</comment>
<dbReference type="PANTHER" id="PTHR14732:SF0">
    <property type="entry name" value="RNA POLYMERASE II SUBUNIT B1 CTD PHOSPHATASE RPAP2-RELATED"/>
    <property type="match status" value="1"/>
</dbReference>
<comment type="catalytic activity">
    <reaction evidence="10 12">
        <text>O-phospho-L-threonyl-[protein] + H2O = L-threonyl-[protein] + phosphate</text>
        <dbReference type="Rhea" id="RHEA:47004"/>
        <dbReference type="Rhea" id="RHEA-COMP:11060"/>
        <dbReference type="Rhea" id="RHEA-COMP:11605"/>
        <dbReference type="ChEBI" id="CHEBI:15377"/>
        <dbReference type="ChEBI" id="CHEBI:30013"/>
        <dbReference type="ChEBI" id="CHEBI:43474"/>
        <dbReference type="ChEBI" id="CHEBI:61977"/>
        <dbReference type="EC" id="3.1.3.16"/>
    </reaction>
</comment>
<comment type="similarity">
    <text evidence="2 11 12">Belongs to the RPAP2 family.</text>
</comment>
<evidence type="ECO:0000256" key="3">
    <source>
        <dbReference type="ARBA" id="ARBA00022723"/>
    </source>
</evidence>
<dbReference type="InterPro" id="IPR038534">
    <property type="entry name" value="Rtr1/RPAP2_sf"/>
</dbReference>
<keyword evidence="6 12" id="KW-0862">Zinc</keyword>
<evidence type="ECO:0000313" key="15">
    <source>
        <dbReference type="EMBL" id="CED84250.1"/>
    </source>
</evidence>
<dbReference type="GO" id="GO:0005737">
    <property type="term" value="C:cytoplasm"/>
    <property type="evidence" value="ECO:0007669"/>
    <property type="project" value="TreeGrafter"/>
</dbReference>
<feature type="compositionally biased region" description="Low complexity" evidence="13">
    <location>
        <begin position="237"/>
        <end position="251"/>
    </location>
</feature>
<feature type="region of interest" description="Disordered" evidence="13">
    <location>
        <begin position="271"/>
        <end position="310"/>
    </location>
</feature>
<feature type="compositionally biased region" description="Low complexity" evidence="13">
    <location>
        <begin position="7"/>
        <end position="31"/>
    </location>
</feature>
<dbReference type="GO" id="GO:0005634">
    <property type="term" value="C:nucleus"/>
    <property type="evidence" value="ECO:0007669"/>
    <property type="project" value="UniProtKB-SubCell"/>
</dbReference>
<keyword evidence="7 12" id="KW-0904">Protein phosphatase</keyword>
<proteinExistence type="inferred from homology"/>
<feature type="compositionally biased region" description="Basic and acidic residues" evidence="13">
    <location>
        <begin position="205"/>
        <end position="221"/>
    </location>
</feature>
<keyword evidence="8 12" id="KW-0539">Nucleus</keyword>
<feature type="region of interest" description="Disordered" evidence="13">
    <location>
        <begin position="1"/>
        <end position="56"/>
    </location>
</feature>
<keyword evidence="3 12" id="KW-0479">Metal-binding</keyword>
<dbReference type="AlphaFoldDB" id="A0A0F7SUI1"/>
<dbReference type="EMBL" id="LN483157">
    <property type="protein sequence ID" value="CED84250.1"/>
    <property type="molecule type" value="Genomic_DNA"/>
</dbReference>
<reference evidence="15" key="1">
    <citation type="submission" date="2014-08" db="EMBL/GenBank/DDBJ databases">
        <authorList>
            <person name="Sharma Rahul"/>
            <person name="Thines Marco"/>
        </authorList>
    </citation>
    <scope>NUCLEOTIDE SEQUENCE</scope>
</reference>
<keyword evidence="4 12" id="KW-0863">Zinc-finger</keyword>
<accession>A0A0F7SUI1</accession>
<evidence type="ECO:0000256" key="12">
    <source>
        <dbReference type="RuleBase" id="RU367080"/>
    </source>
</evidence>
<evidence type="ECO:0000256" key="7">
    <source>
        <dbReference type="ARBA" id="ARBA00022912"/>
    </source>
</evidence>
<sequence>MTTQPITPSCVPPASSSSSRSSRSRPTPTRTLKQPDAFIVATSDDHGPPVRSDKESLRQSLEGKAELQRIALSWTERLIEDEPVDRSSFKQACQYVHLETYRSILHERHLSDQCAYPLCPNKSKKSYRSYVVPRSKIISGGPAGRRIIVQTGNDLEGFCSETCEKKSEWVIRSGLLRGESAGRGMDELGDDPVGIELLEEVEERLKRERDQALDQESKNQEEPSQPAEVSKTRPSERTTSPSSSSSIPQPTLVAPPRVLVDKIPSLTIYEHPTPLTPPLPPTLSPPSSPSVPTSSRPSSLHHNTTIAVSGNDVIKSPASIKAREALRRRLGGSDSLVPSSLVSSGMRTDLSAEIARGGRSMNFTSDETNDDDEVEVGGIDENGREEEVDDEEDSWRLMELAREELERMDIR</sequence>
<feature type="domain" description="RTR1-type" evidence="14">
    <location>
        <begin position="91"/>
        <end position="197"/>
    </location>
</feature>
<comment type="subcellular location">
    <subcellularLocation>
        <location evidence="1 12">Nucleus</location>
    </subcellularLocation>
</comment>
<dbReference type="PROSITE" id="PS51479">
    <property type="entry name" value="ZF_RTR1"/>
    <property type="match status" value="1"/>
</dbReference>
<evidence type="ECO:0000256" key="13">
    <source>
        <dbReference type="SAM" id="MobiDB-lite"/>
    </source>
</evidence>
<evidence type="ECO:0000256" key="6">
    <source>
        <dbReference type="ARBA" id="ARBA00022833"/>
    </source>
</evidence>
<feature type="compositionally biased region" description="Low complexity" evidence="13">
    <location>
        <begin position="290"/>
        <end position="300"/>
    </location>
</feature>
<evidence type="ECO:0000256" key="4">
    <source>
        <dbReference type="ARBA" id="ARBA00022771"/>
    </source>
</evidence>
<evidence type="ECO:0000256" key="10">
    <source>
        <dbReference type="ARBA" id="ARBA00048336"/>
    </source>
</evidence>
<evidence type="ECO:0000256" key="5">
    <source>
        <dbReference type="ARBA" id="ARBA00022801"/>
    </source>
</evidence>
<dbReference type="EC" id="3.1.3.16" evidence="12"/>
<dbReference type="GO" id="GO:0043175">
    <property type="term" value="F:RNA polymerase core enzyme binding"/>
    <property type="evidence" value="ECO:0007669"/>
    <property type="project" value="UniProtKB-UniRule"/>
</dbReference>
<feature type="compositionally biased region" description="Pro residues" evidence="13">
    <location>
        <begin position="274"/>
        <end position="289"/>
    </location>
</feature>
<dbReference type="Pfam" id="PF04181">
    <property type="entry name" value="RPAP2_Rtr1"/>
    <property type="match status" value="1"/>
</dbReference>
<dbReference type="GO" id="GO:0008420">
    <property type="term" value="F:RNA polymerase II CTD heptapeptide repeat phosphatase activity"/>
    <property type="evidence" value="ECO:0007669"/>
    <property type="project" value="UniProtKB-UniRule"/>
</dbReference>